<dbReference type="Pfam" id="PF00664">
    <property type="entry name" value="ABC_membrane"/>
    <property type="match status" value="1"/>
</dbReference>
<evidence type="ECO:0000313" key="13">
    <source>
        <dbReference type="Proteomes" id="UP000184085"/>
    </source>
</evidence>
<sequence length="594" mass="64017">MFQNYRLIWGVLQGVERKRFLTLIALSVLMAAFEMGGVAAIFPFLALVGDPSLIAERGEFARLAEMTGIEDAKRFTAMIGLGVLCVLLLGMGFRALGSYAQTKFAMMRGRSIARRLLALHLHRPYDWHLGRTSVDLSQSLLSEVDLVVQQSILPAIMLLTNVVVALLIAAVLFVANPTVAATATALLGFVYGLVILILRRPLKEAGAKRVEHNQARFRHVSEIGEGIKELKASGREKEALEGFRGPAKGMAEAHTSAIVLGQLPKFALEAVIYGGFVTLVLTSYATGNAALAQLMPLFGLFGVASLKLFPALQQIFADISLLRFSHDALKRVHRQLNDDTPSRTHLAEQRLRLKRDLRAEGVGYRFTGAIRPAVSDLSISIPAGSSLGIVGGTGAGKSTLLDILLGLLPTQGRVLVDGVPLNEGKLGAWQQNIGYVPQAIFLSDDTVAANIAFGVPEQDIDPNRVRRVAQLAQIHEHIVTNLPKGYASQVGEGGALLSGGQRQRIGLARALYHDPDVLVLDEATSALDGPTEQAVMNSIRGLSGLKTVIMIAHRLPTVRACDQIIMLEQGRIVARGSYDELLETNADFGKLASA</sequence>
<dbReference type="Pfam" id="PF00005">
    <property type="entry name" value="ABC_tran"/>
    <property type="match status" value="1"/>
</dbReference>
<evidence type="ECO:0008006" key="14">
    <source>
        <dbReference type="Google" id="ProtNLM"/>
    </source>
</evidence>
<keyword evidence="7 9" id="KW-1133">Transmembrane helix</keyword>
<dbReference type="GO" id="GO:0140359">
    <property type="term" value="F:ABC-type transporter activity"/>
    <property type="evidence" value="ECO:0007669"/>
    <property type="project" value="InterPro"/>
</dbReference>
<evidence type="ECO:0000256" key="8">
    <source>
        <dbReference type="ARBA" id="ARBA00023136"/>
    </source>
</evidence>
<dbReference type="PROSITE" id="PS50893">
    <property type="entry name" value="ABC_TRANSPORTER_2"/>
    <property type="match status" value="1"/>
</dbReference>
<dbReference type="GO" id="GO:0034040">
    <property type="term" value="F:ATPase-coupled lipid transmembrane transporter activity"/>
    <property type="evidence" value="ECO:0007669"/>
    <property type="project" value="TreeGrafter"/>
</dbReference>
<evidence type="ECO:0000259" key="10">
    <source>
        <dbReference type="PROSITE" id="PS50893"/>
    </source>
</evidence>
<keyword evidence="6" id="KW-0067">ATP-binding</keyword>
<evidence type="ECO:0000256" key="5">
    <source>
        <dbReference type="ARBA" id="ARBA00022741"/>
    </source>
</evidence>
<evidence type="ECO:0000313" key="12">
    <source>
        <dbReference type="EMBL" id="SCM66063.1"/>
    </source>
</evidence>
<evidence type="ECO:0000256" key="2">
    <source>
        <dbReference type="ARBA" id="ARBA00022448"/>
    </source>
</evidence>
<dbReference type="GO" id="GO:0005886">
    <property type="term" value="C:plasma membrane"/>
    <property type="evidence" value="ECO:0007669"/>
    <property type="project" value="UniProtKB-SubCell"/>
</dbReference>
<dbReference type="PANTHER" id="PTHR24221">
    <property type="entry name" value="ATP-BINDING CASSETTE SUB-FAMILY B"/>
    <property type="match status" value="1"/>
</dbReference>
<feature type="domain" description="ABC transporter" evidence="10">
    <location>
        <begin position="357"/>
        <end position="594"/>
    </location>
</feature>
<feature type="domain" description="ABC transmembrane type-1" evidence="11">
    <location>
        <begin position="21"/>
        <end position="302"/>
    </location>
</feature>
<dbReference type="SUPFAM" id="SSF52540">
    <property type="entry name" value="P-loop containing nucleoside triphosphate hydrolases"/>
    <property type="match status" value="1"/>
</dbReference>
<dbReference type="GO" id="GO:0016887">
    <property type="term" value="F:ATP hydrolysis activity"/>
    <property type="evidence" value="ECO:0007669"/>
    <property type="project" value="InterPro"/>
</dbReference>
<dbReference type="Proteomes" id="UP000184085">
    <property type="component" value="Unassembled WGS sequence"/>
</dbReference>
<keyword evidence="13" id="KW-1185">Reference proteome</keyword>
<reference evidence="13" key="1">
    <citation type="submission" date="2016-09" db="EMBL/GenBank/DDBJ databases">
        <authorList>
            <person name="Wibberg D."/>
        </authorList>
    </citation>
    <scope>NUCLEOTIDE SEQUENCE [LARGE SCALE GENOMIC DNA]</scope>
</reference>
<dbReference type="InterPro" id="IPR003593">
    <property type="entry name" value="AAA+_ATPase"/>
</dbReference>
<evidence type="ECO:0000259" key="11">
    <source>
        <dbReference type="PROSITE" id="PS50929"/>
    </source>
</evidence>
<dbReference type="SMART" id="SM00382">
    <property type="entry name" value="AAA"/>
    <property type="match status" value="1"/>
</dbReference>
<dbReference type="RefSeq" id="WP_072702717.1">
    <property type="nucleotide sequence ID" value="NZ_FMJB01000014.1"/>
</dbReference>
<comment type="subcellular location">
    <subcellularLocation>
        <location evidence="1">Cell membrane</location>
        <topology evidence="1">Multi-pass membrane protein</topology>
    </subcellularLocation>
</comment>
<dbReference type="EMBL" id="FMJB01000014">
    <property type="protein sequence ID" value="SCM66063.1"/>
    <property type="molecule type" value="Genomic_DNA"/>
</dbReference>
<dbReference type="PANTHER" id="PTHR24221:SF654">
    <property type="entry name" value="ATP-BINDING CASSETTE SUB-FAMILY B MEMBER 6"/>
    <property type="match status" value="1"/>
</dbReference>
<feature type="transmembrane region" description="Helical" evidence="9">
    <location>
        <begin position="20"/>
        <end position="46"/>
    </location>
</feature>
<dbReference type="PROSITE" id="PS50929">
    <property type="entry name" value="ABC_TM1F"/>
    <property type="match status" value="1"/>
</dbReference>
<keyword evidence="5" id="KW-0547">Nucleotide-binding</keyword>
<evidence type="ECO:0000256" key="3">
    <source>
        <dbReference type="ARBA" id="ARBA00022475"/>
    </source>
</evidence>
<protein>
    <recommendedName>
        <fullName evidence="14">ABC transporter ATP-binding protein</fullName>
    </recommendedName>
</protein>
<feature type="transmembrane region" description="Helical" evidence="9">
    <location>
        <begin position="266"/>
        <end position="285"/>
    </location>
</feature>
<evidence type="ECO:0000256" key="7">
    <source>
        <dbReference type="ARBA" id="ARBA00022989"/>
    </source>
</evidence>
<dbReference type="InterPro" id="IPR011527">
    <property type="entry name" value="ABC1_TM_dom"/>
</dbReference>
<dbReference type="Gene3D" id="3.40.50.300">
    <property type="entry name" value="P-loop containing nucleotide triphosphate hydrolases"/>
    <property type="match status" value="1"/>
</dbReference>
<evidence type="ECO:0000256" key="6">
    <source>
        <dbReference type="ARBA" id="ARBA00022840"/>
    </source>
</evidence>
<dbReference type="Gene3D" id="1.20.1560.10">
    <property type="entry name" value="ABC transporter type 1, transmembrane domain"/>
    <property type="match status" value="1"/>
</dbReference>
<feature type="transmembrane region" description="Helical" evidence="9">
    <location>
        <begin position="179"/>
        <end position="198"/>
    </location>
</feature>
<proteinExistence type="predicted"/>
<keyword evidence="2" id="KW-0813">Transport</keyword>
<dbReference type="InterPro" id="IPR027417">
    <property type="entry name" value="P-loop_NTPase"/>
</dbReference>
<keyword evidence="4 9" id="KW-0812">Transmembrane</keyword>
<dbReference type="InterPro" id="IPR039421">
    <property type="entry name" value="Type_1_exporter"/>
</dbReference>
<keyword evidence="8 9" id="KW-0472">Membrane</keyword>
<feature type="transmembrane region" description="Helical" evidence="9">
    <location>
        <begin position="152"/>
        <end position="173"/>
    </location>
</feature>
<name>A0A1M4MV29_9RHOB</name>
<dbReference type="FunFam" id="3.40.50.300:FF:000299">
    <property type="entry name" value="ABC transporter ATP-binding protein/permease"/>
    <property type="match status" value="1"/>
</dbReference>
<gene>
    <name evidence="12" type="ORF">KARMA_0235</name>
</gene>
<feature type="transmembrane region" description="Helical" evidence="9">
    <location>
        <begin position="75"/>
        <end position="97"/>
    </location>
</feature>
<dbReference type="InterPro" id="IPR003439">
    <property type="entry name" value="ABC_transporter-like_ATP-bd"/>
</dbReference>
<dbReference type="PROSITE" id="PS00211">
    <property type="entry name" value="ABC_TRANSPORTER_1"/>
    <property type="match status" value="1"/>
</dbReference>
<dbReference type="AlphaFoldDB" id="A0A1M4MV29"/>
<keyword evidence="3" id="KW-1003">Cell membrane</keyword>
<evidence type="ECO:0000256" key="1">
    <source>
        <dbReference type="ARBA" id="ARBA00004651"/>
    </source>
</evidence>
<dbReference type="InterPro" id="IPR036640">
    <property type="entry name" value="ABC1_TM_sf"/>
</dbReference>
<dbReference type="GO" id="GO:0005524">
    <property type="term" value="F:ATP binding"/>
    <property type="evidence" value="ECO:0007669"/>
    <property type="project" value="UniProtKB-KW"/>
</dbReference>
<evidence type="ECO:0000256" key="9">
    <source>
        <dbReference type="SAM" id="Phobius"/>
    </source>
</evidence>
<organism evidence="12 13">
    <name type="scientific">Donghicola eburneus</name>
    <dbReference type="NCBI Taxonomy" id="393278"/>
    <lineage>
        <taxon>Bacteria</taxon>
        <taxon>Pseudomonadati</taxon>
        <taxon>Pseudomonadota</taxon>
        <taxon>Alphaproteobacteria</taxon>
        <taxon>Rhodobacterales</taxon>
        <taxon>Roseobacteraceae</taxon>
        <taxon>Donghicola</taxon>
    </lineage>
</organism>
<dbReference type="InterPro" id="IPR017871">
    <property type="entry name" value="ABC_transporter-like_CS"/>
</dbReference>
<accession>A0A1M4MV29</accession>
<evidence type="ECO:0000256" key="4">
    <source>
        <dbReference type="ARBA" id="ARBA00022692"/>
    </source>
</evidence>
<dbReference type="SUPFAM" id="SSF90123">
    <property type="entry name" value="ABC transporter transmembrane region"/>
    <property type="match status" value="1"/>
</dbReference>